<dbReference type="OMA" id="SAKLYHE"/>
<dbReference type="HOGENOM" id="CLU_010194_9_1_1"/>
<organism evidence="1 2">
    <name type="scientific">Scheffersomyces stipitis (strain ATCC 58785 / CBS 6054 / NBRC 10063 / NRRL Y-11545)</name>
    <name type="common">Yeast</name>
    <name type="synonym">Pichia stipitis</name>
    <dbReference type="NCBI Taxonomy" id="322104"/>
    <lineage>
        <taxon>Eukaryota</taxon>
        <taxon>Fungi</taxon>
        <taxon>Dikarya</taxon>
        <taxon>Ascomycota</taxon>
        <taxon>Saccharomycotina</taxon>
        <taxon>Pichiomycetes</taxon>
        <taxon>Debaryomycetaceae</taxon>
        <taxon>Scheffersomyces</taxon>
    </lineage>
</organism>
<dbReference type="STRING" id="322104.A3LVX4"/>
<dbReference type="Gene3D" id="3.40.50.720">
    <property type="entry name" value="NAD(P)-binding Rossmann-like Domain"/>
    <property type="match status" value="1"/>
</dbReference>
<dbReference type="Proteomes" id="UP000002258">
    <property type="component" value="Chromosome 5"/>
</dbReference>
<protein>
    <submittedName>
        <fullName evidence="1">Short chain dehydrogenase</fullName>
        <ecNumber evidence="1">1.1.1.100</ecNumber>
    </submittedName>
</protein>
<dbReference type="GO" id="GO:0004316">
    <property type="term" value="F:3-oxoacyl-[acyl-carrier-protein] reductase (NADPH) activity"/>
    <property type="evidence" value="ECO:0007669"/>
    <property type="project" value="UniProtKB-EC"/>
</dbReference>
<reference evidence="1 2" key="1">
    <citation type="journal article" date="2007" name="Nat. Biotechnol.">
        <title>Genome sequence of the lignocellulose-bioconverting and xylose-fermenting yeast Pichia stipitis.</title>
        <authorList>
            <person name="Jeffries T.W."/>
            <person name="Grigoriev I.V."/>
            <person name="Grimwood J."/>
            <person name="Laplaza J.M."/>
            <person name="Aerts A."/>
            <person name="Salamov A."/>
            <person name="Schmutz J."/>
            <person name="Lindquist E."/>
            <person name="Dehal P."/>
            <person name="Shapiro H."/>
            <person name="Jin Y.S."/>
            <person name="Passoth V."/>
            <person name="Richardson P.M."/>
        </authorList>
    </citation>
    <scope>NUCLEOTIDE SEQUENCE [LARGE SCALE GENOMIC DNA]</scope>
    <source>
        <strain evidence="2">ATCC 58785 / CBS 6054 / NBRC 10063 / NRRL Y-11545</strain>
    </source>
</reference>
<keyword evidence="2" id="KW-1185">Reference proteome</keyword>
<dbReference type="PANTHER" id="PTHR45458:SF3">
    <property type="entry name" value="CHAIN DEHYDROGENASE (ATSC), PUTATIVE-RELATED"/>
    <property type="match status" value="1"/>
</dbReference>
<dbReference type="EC" id="1.1.1.100" evidence="1"/>
<dbReference type="InParanoid" id="A3LVX4"/>
<dbReference type="KEGG" id="pic:PICST_32277"/>
<dbReference type="InterPro" id="IPR052184">
    <property type="entry name" value="SDR_enzymes"/>
</dbReference>
<gene>
    <name evidence="1" type="primary">FAB7</name>
    <name evidence="1" type="ORF">PICST_32277</name>
</gene>
<dbReference type="RefSeq" id="XP_001385221.2">
    <property type="nucleotide sequence ID" value="XM_001385184.1"/>
</dbReference>
<dbReference type="SUPFAM" id="SSF51735">
    <property type="entry name" value="NAD(P)-binding Rossmann-fold domains"/>
    <property type="match status" value="1"/>
</dbReference>
<keyword evidence="1" id="KW-0560">Oxidoreductase</keyword>
<proteinExistence type="predicted"/>
<dbReference type="PRINTS" id="PR00081">
    <property type="entry name" value="GDHRDH"/>
</dbReference>
<dbReference type="GeneID" id="4839713"/>
<dbReference type="InterPro" id="IPR036291">
    <property type="entry name" value="NAD(P)-bd_dom_sf"/>
</dbReference>
<sequence>MTTGKTYFISGANRGIGFELAKHYLEANPDNIVLATARFPASATALNELAVKNSNLHILKLDVSDEASIASIDSQLKDITDGVDVFVSNAGIFSESRGTVLSTPAEKWDKHLKVNTVGPILLFQALYPYLTKRVTKKVVFISSVAGSVASFNPAFPTDSYGLSKTGLNFIAKAAGAELASEGFIVIAVHPGVVSTERGTKTFDEIKADTNDEVAAFLDSLMITPEESASFLSKLIDELNEEKNGSFLNYDGKTLPY</sequence>
<dbReference type="PANTHER" id="PTHR45458">
    <property type="entry name" value="SHORT-CHAIN DEHYDROGENASE/REDUCTASE SDR"/>
    <property type="match status" value="1"/>
</dbReference>
<evidence type="ECO:0000313" key="2">
    <source>
        <dbReference type="Proteomes" id="UP000002258"/>
    </source>
</evidence>
<accession>A3LVX4</accession>
<dbReference type="InterPro" id="IPR002347">
    <property type="entry name" value="SDR_fam"/>
</dbReference>
<dbReference type="AlphaFoldDB" id="A3LVX4"/>
<dbReference type="OrthoDB" id="4096546at2759"/>
<dbReference type="EMBL" id="CP000499">
    <property type="protein sequence ID" value="ABN67192.2"/>
    <property type="molecule type" value="Genomic_DNA"/>
</dbReference>
<name>A3LVX4_PICST</name>
<dbReference type="CDD" id="cd05325">
    <property type="entry name" value="carb_red_sniffer_like_SDR_c"/>
    <property type="match status" value="1"/>
</dbReference>
<dbReference type="Pfam" id="PF00106">
    <property type="entry name" value="adh_short"/>
    <property type="match status" value="1"/>
</dbReference>
<evidence type="ECO:0000313" key="1">
    <source>
        <dbReference type="EMBL" id="ABN67192.2"/>
    </source>
</evidence>
<dbReference type="eggNOG" id="KOG1611">
    <property type="taxonomic scope" value="Eukaryota"/>
</dbReference>